<comment type="similarity">
    <text evidence="2">Belongs to the EMC10 family.</text>
</comment>
<evidence type="ECO:0000256" key="4">
    <source>
        <dbReference type="ARBA" id="ARBA00022692"/>
    </source>
</evidence>
<evidence type="ECO:0000256" key="6">
    <source>
        <dbReference type="ARBA" id="ARBA00022824"/>
    </source>
</evidence>
<keyword evidence="6" id="KW-0256">Endoplasmic reticulum</keyword>
<sequence length="289" mass="30109">MVQAASAVLLLLLAASSTVCRASQTQCIVEHSLDGGSSYQRIGLLQLDDDTKGGQSAVTGSYQRQPTTAQQLDQLKQLVEQDRLYLWRLKPQGQPTILTSIKAACFAQHLQQHTPVLHLDAAGHVISSQLAVPASHDGSCSPAKALAELAVLKHDAQALAEPVEMQVVVKAPVLAPRVPAGPEGVPVELATAAAGGAPKPAGQQQQQQAGQAGAGGQQQQQQQEGAEGEAAAPPVDNRTWWQKNWLFVMAGGTFVLNMALKNAIPDPPPAAAAARPAGARPAGAAARRQ</sequence>
<dbReference type="Proteomes" id="UP000256970">
    <property type="component" value="Unassembled WGS sequence"/>
</dbReference>
<feature type="chain" id="PRO_5016938255" description="ER membrane protein complex subunit 10" evidence="10">
    <location>
        <begin position="23"/>
        <end position="289"/>
    </location>
</feature>
<evidence type="ECO:0000256" key="3">
    <source>
        <dbReference type="ARBA" id="ARBA00020105"/>
    </source>
</evidence>
<dbReference type="CDD" id="cd22209">
    <property type="entry name" value="EMC10"/>
    <property type="match status" value="1"/>
</dbReference>
<accession>A0A383W1T3</accession>
<keyword evidence="7" id="KW-1133">Transmembrane helix</keyword>
<evidence type="ECO:0000256" key="8">
    <source>
        <dbReference type="ARBA" id="ARBA00023136"/>
    </source>
</evidence>
<feature type="compositionally biased region" description="Low complexity" evidence="9">
    <location>
        <begin position="194"/>
        <end position="233"/>
    </location>
</feature>
<dbReference type="Pfam" id="PF21203">
    <property type="entry name" value="ECM10"/>
    <property type="match status" value="1"/>
</dbReference>
<name>A0A383W1T3_TETOB</name>
<evidence type="ECO:0000256" key="5">
    <source>
        <dbReference type="ARBA" id="ARBA00022729"/>
    </source>
</evidence>
<dbReference type="STRING" id="3088.A0A383W1T3"/>
<comment type="subcellular location">
    <subcellularLocation>
        <location evidence="1">Endoplasmic reticulum membrane</location>
        <topology evidence="1">Single-pass type I membrane protein</topology>
    </subcellularLocation>
</comment>
<keyword evidence="12" id="KW-1185">Reference proteome</keyword>
<evidence type="ECO:0000256" key="7">
    <source>
        <dbReference type="ARBA" id="ARBA00022989"/>
    </source>
</evidence>
<dbReference type="PANTHER" id="PTHR21397:SF4">
    <property type="entry name" value="ER MEMBRANE PROTEIN COMPLEX SUBUNIT 10"/>
    <property type="match status" value="1"/>
</dbReference>
<dbReference type="AlphaFoldDB" id="A0A383W1T3"/>
<keyword evidence="5 10" id="KW-0732">Signal</keyword>
<feature type="region of interest" description="Disordered" evidence="9">
    <location>
        <begin position="194"/>
        <end position="234"/>
    </location>
</feature>
<organism evidence="11 12">
    <name type="scientific">Tetradesmus obliquus</name>
    <name type="common">Green alga</name>
    <name type="synonym">Acutodesmus obliquus</name>
    <dbReference type="NCBI Taxonomy" id="3088"/>
    <lineage>
        <taxon>Eukaryota</taxon>
        <taxon>Viridiplantae</taxon>
        <taxon>Chlorophyta</taxon>
        <taxon>core chlorophytes</taxon>
        <taxon>Chlorophyceae</taxon>
        <taxon>CS clade</taxon>
        <taxon>Sphaeropleales</taxon>
        <taxon>Scenedesmaceae</taxon>
        <taxon>Tetradesmus</taxon>
    </lineage>
</organism>
<dbReference type="GO" id="GO:0005789">
    <property type="term" value="C:endoplasmic reticulum membrane"/>
    <property type="evidence" value="ECO:0007669"/>
    <property type="project" value="UniProtKB-SubCell"/>
</dbReference>
<feature type="signal peptide" evidence="10">
    <location>
        <begin position="1"/>
        <end position="22"/>
    </location>
</feature>
<evidence type="ECO:0000313" key="12">
    <source>
        <dbReference type="Proteomes" id="UP000256970"/>
    </source>
</evidence>
<reference evidence="11 12" key="1">
    <citation type="submission" date="2016-10" db="EMBL/GenBank/DDBJ databases">
        <authorList>
            <person name="Cai Z."/>
        </authorList>
    </citation>
    <scope>NUCLEOTIDE SEQUENCE [LARGE SCALE GENOMIC DNA]</scope>
</reference>
<evidence type="ECO:0000256" key="9">
    <source>
        <dbReference type="SAM" id="MobiDB-lite"/>
    </source>
</evidence>
<evidence type="ECO:0000256" key="1">
    <source>
        <dbReference type="ARBA" id="ARBA00004115"/>
    </source>
</evidence>
<proteinExistence type="inferred from homology"/>
<dbReference type="PANTHER" id="PTHR21397">
    <property type="entry name" value="CHROMATIN COMPLEXES SUBUNIT BAP18-RELATED"/>
    <property type="match status" value="1"/>
</dbReference>
<evidence type="ECO:0000256" key="10">
    <source>
        <dbReference type="SAM" id="SignalP"/>
    </source>
</evidence>
<keyword evidence="8" id="KW-0472">Membrane</keyword>
<dbReference type="EMBL" id="FNXT01001021">
    <property type="protein sequence ID" value="SZX70994.1"/>
    <property type="molecule type" value="Genomic_DNA"/>
</dbReference>
<keyword evidence="4" id="KW-0812">Transmembrane</keyword>
<gene>
    <name evidence="11" type="ORF">BQ4739_LOCUS11146</name>
</gene>
<protein>
    <recommendedName>
        <fullName evidence="3">ER membrane protein complex subunit 10</fullName>
    </recommendedName>
</protein>
<feature type="compositionally biased region" description="Low complexity" evidence="9">
    <location>
        <begin position="271"/>
        <end position="289"/>
    </location>
</feature>
<evidence type="ECO:0000313" key="11">
    <source>
        <dbReference type="EMBL" id="SZX70994.1"/>
    </source>
</evidence>
<evidence type="ECO:0000256" key="2">
    <source>
        <dbReference type="ARBA" id="ARBA00007695"/>
    </source>
</evidence>
<feature type="region of interest" description="Disordered" evidence="9">
    <location>
        <begin position="264"/>
        <end position="289"/>
    </location>
</feature>